<dbReference type="GO" id="GO:0005525">
    <property type="term" value="F:GTP binding"/>
    <property type="evidence" value="ECO:0007669"/>
    <property type="project" value="InterPro"/>
</dbReference>
<dbReference type="InterPro" id="IPR006703">
    <property type="entry name" value="G_AIG1"/>
</dbReference>
<dbReference type="EnsemblMetazoa" id="AAEL027386-RA">
    <property type="protein sequence ID" value="AAEL027386-PA"/>
    <property type="gene ID" value="AAEL027386"/>
</dbReference>
<dbReference type="AlphaFoldDB" id="A0A6I8U843"/>
<dbReference type="InterPro" id="IPR027417">
    <property type="entry name" value="P-loop_NTPase"/>
</dbReference>
<gene>
    <name evidence="3" type="primary">110679357</name>
</gene>
<dbReference type="OrthoDB" id="2386367at2759"/>
<keyword evidence="2" id="KW-0547">Nucleotide-binding</keyword>
<protein>
    <submittedName>
        <fullName evidence="3">Uncharacterized protein</fullName>
    </submittedName>
</protein>
<dbReference type="PROSITE" id="PS00675">
    <property type="entry name" value="SIGMA54_INTERACT_1"/>
    <property type="match status" value="1"/>
</dbReference>
<comment type="similarity">
    <text evidence="1">Belongs to the TRAFAC class TrmE-Era-EngA-EngB-Septin-like GTPase superfamily. AIG1/Toc34/Toc159-like paraseptin GTPase family. IAN subfamily.</text>
</comment>
<dbReference type="PANTHER" id="PTHR32046:SF12">
    <property type="entry name" value="AIG1-TYPE G DOMAIN-CONTAINING PROTEIN"/>
    <property type="match status" value="1"/>
</dbReference>
<dbReference type="PANTHER" id="PTHR32046">
    <property type="entry name" value="G DOMAIN-CONTAINING PROTEIN"/>
    <property type="match status" value="1"/>
</dbReference>
<sequence>MNQRSELKVILMGETGAGKSTLVNYFANYFMNGSIQNLKIAIPTKHYQQNIEGLPIHSEKDIRDTTKSQTQKSSVYNFTKNRQQYGIIDTPGLSDNTVGADKDNEHIANIVAAASNTEAIAAIILVINGAVARVTVSLRNAINRLKGVVPDILLNNLIVVLTNCSADKANFDLSVLKPWTFSDDNIFYMNNNALAKSPNYWNKDMKKKNSMINQWNNSMTELAKVVTKINTLGQISSSAFREMRHLTNEITTNLNDCKPIVQMIYNTQKNFIFLQNCRINAIAGILANSNYTIQEQKEIVSLRPTSNWNVICHKCNASTECCPDCKAVSVAFCSKVAGYKCTKCGCSPDSHVLTKFKPIKSYQTVAKIDTNTKKLFDEHTNTLTILGGQIFNLETSLESYKINFITRIHSIKQSCNKLKRICSQMKFTPEQVNAIREIMINARNISNIDDSSDAQARVIYLQTVEETFD</sequence>
<dbReference type="InParanoid" id="A0A6I8U843"/>
<dbReference type="Pfam" id="PF04548">
    <property type="entry name" value="AIG1"/>
    <property type="match status" value="1"/>
</dbReference>
<organism evidence="3 4">
    <name type="scientific">Aedes aegypti</name>
    <name type="common">Yellowfever mosquito</name>
    <name type="synonym">Culex aegypti</name>
    <dbReference type="NCBI Taxonomy" id="7159"/>
    <lineage>
        <taxon>Eukaryota</taxon>
        <taxon>Metazoa</taxon>
        <taxon>Ecdysozoa</taxon>
        <taxon>Arthropoda</taxon>
        <taxon>Hexapoda</taxon>
        <taxon>Insecta</taxon>
        <taxon>Pterygota</taxon>
        <taxon>Neoptera</taxon>
        <taxon>Endopterygota</taxon>
        <taxon>Diptera</taxon>
        <taxon>Nematocera</taxon>
        <taxon>Culicoidea</taxon>
        <taxon>Culicidae</taxon>
        <taxon>Culicinae</taxon>
        <taxon>Aedini</taxon>
        <taxon>Aedes</taxon>
        <taxon>Stegomyia</taxon>
    </lineage>
</organism>
<evidence type="ECO:0000256" key="2">
    <source>
        <dbReference type="ARBA" id="ARBA00022741"/>
    </source>
</evidence>
<evidence type="ECO:0000313" key="4">
    <source>
        <dbReference type="Proteomes" id="UP000008820"/>
    </source>
</evidence>
<dbReference type="SUPFAM" id="SSF52540">
    <property type="entry name" value="P-loop containing nucleoside triphosphate hydrolases"/>
    <property type="match status" value="1"/>
</dbReference>
<reference evidence="3" key="2">
    <citation type="submission" date="2020-05" db="UniProtKB">
        <authorList>
            <consortium name="EnsemblMetazoa"/>
        </authorList>
    </citation>
    <scope>IDENTIFICATION</scope>
    <source>
        <strain evidence="3">LVP_AGWG</strain>
    </source>
</reference>
<evidence type="ECO:0000256" key="1">
    <source>
        <dbReference type="ARBA" id="ARBA00008535"/>
    </source>
</evidence>
<name>A0A6I8U843_AEDAE</name>
<accession>A0A6I8U843</accession>
<dbReference type="Proteomes" id="UP000008820">
    <property type="component" value="Chromosome 3"/>
</dbReference>
<proteinExistence type="inferred from homology"/>
<keyword evidence="4" id="KW-1185">Reference proteome</keyword>
<evidence type="ECO:0000313" key="3">
    <source>
        <dbReference type="EnsemblMetazoa" id="AAEL027386-PA"/>
    </source>
</evidence>
<dbReference type="InterPro" id="IPR025662">
    <property type="entry name" value="Sigma_54_int_dom_ATP-bd_1"/>
</dbReference>
<reference evidence="3 4" key="1">
    <citation type="submission" date="2017-06" db="EMBL/GenBank/DDBJ databases">
        <title>Aedes aegypti genome working group (AGWG) sequencing and assembly.</title>
        <authorList>
            <consortium name="Aedes aegypti Genome Working Group (AGWG)"/>
            <person name="Matthews B.J."/>
        </authorList>
    </citation>
    <scope>NUCLEOTIDE SEQUENCE [LARGE SCALE GENOMIC DNA]</scope>
    <source>
        <strain evidence="3 4">LVP_AGWG</strain>
    </source>
</reference>
<dbReference type="Gene3D" id="3.40.50.300">
    <property type="entry name" value="P-loop containing nucleotide triphosphate hydrolases"/>
    <property type="match status" value="1"/>
</dbReference>